<name>A0ACC2DIW1_DIPCM</name>
<accession>A0ACC2DIW1</accession>
<evidence type="ECO:0000313" key="2">
    <source>
        <dbReference type="Proteomes" id="UP001162992"/>
    </source>
</evidence>
<comment type="caution">
    <text evidence="1">The sequence shown here is derived from an EMBL/GenBank/DDBJ whole genome shotgun (WGS) entry which is preliminary data.</text>
</comment>
<dbReference type="Proteomes" id="UP001162992">
    <property type="component" value="Chromosome 6"/>
</dbReference>
<organism evidence="1 2">
    <name type="scientific">Diphasiastrum complanatum</name>
    <name type="common">Issler's clubmoss</name>
    <name type="synonym">Lycopodium complanatum</name>
    <dbReference type="NCBI Taxonomy" id="34168"/>
    <lineage>
        <taxon>Eukaryota</taxon>
        <taxon>Viridiplantae</taxon>
        <taxon>Streptophyta</taxon>
        <taxon>Embryophyta</taxon>
        <taxon>Tracheophyta</taxon>
        <taxon>Lycopodiopsida</taxon>
        <taxon>Lycopodiales</taxon>
        <taxon>Lycopodiaceae</taxon>
        <taxon>Lycopodioideae</taxon>
        <taxon>Diphasiastrum</taxon>
    </lineage>
</organism>
<keyword evidence="2" id="KW-1185">Reference proteome</keyword>
<gene>
    <name evidence="1" type="ORF">O6H91_06G134000</name>
</gene>
<dbReference type="EMBL" id="CM055097">
    <property type="protein sequence ID" value="KAJ7554294.1"/>
    <property type="molecule type" value="Genomic_DNA"/>
</dbReference>
<protein>
    <submittedName>
        <fullName evidence="1">Uncharacterized protein</fullName>
    </submittedName>
</protein>
<sequence>MASYALEDFVGNGALKGIIDRLTADGWDDVPTLKMMNAEDMDTVELTQQQRDAIEIRTYLHDRSLMEYADTLEASGKSLPELLNTSPTVLTSQYGMKRGHVVRFIDRASACGVVLPVNHSLPARKKKTAARKDAGSEHSYPSRPQTEGSTSPPLSRLVPPQQNMSPTRMSEASYESSAYNSTPGDAFETYSSVSEAVDRKERRLQGEAPSGKGIVAADPSSPRFCGLIQPPGVTNDVTPLEVLEKIFIQRITPEYKNGVDPWALGDLKIPPPSKAADLWTRGPAILFCLRRPGCVMCRAEAHQLYARKALFDSMGIQLIAVLNEFIEAEVRAFWPRYWGGAVVVDKNRDFFRALGGGRLMKESFFTGFVLNARAVANHKRARAVPGIENNFNGEGTIKGGLYIMRPGKGGAAYMFIERNFGDWAPLEEVLEVCNKIQKYSTVQEQNDFF</sequence>
<evidence type="ECO:0000313" key="1">
    <source>
        <dbReference type="EMBL" id="KAJ7554294.1"/>
    </source>
</evidence>
<proteinExistence type="predicted"/>
<reference evidence="2" key="1">
    <citation type="journal article" date="2024" name="Proc. Natl. Acad. Sci. U.S.A.">
        <title>Extraordinary preservation of gene collinearity over three hundred million years revealed in homosporous lycophytes.</title>
        <authorList>
            <person name="Li C."/>
            <person name="Wickell D."/>
            <person name="Kuo L.Y."/>
            <person name="Chen X."/>
            <person name="Nie B."/>
            <person name="Liao X."/>
            <person name="Peng D."/>
            <person name="Ji J."/>
            <person name="Jenkins J."/>
            <person name="Williams M."/>
            <person name="Shu S."/>
            <person name="Plott C."/>
            <person name="Barry K."/>
            <person name="Rajasekar S."/>
            <person name="Grimwood J."/>
            <person name="Han X."/>
            <person name="Sun S."/>
            <person name="Hou Z."/>
            <person name="He W."/>
            <person name="Dai G."/>
            <person name="Sun C."/>
            <person name="Schmutz J."/>
            <person name="Leebens-Mack J.H."/>
            <person name="Li F.W."/>
            <person name="Wang L."/>
        </authorList>
    </citation>
    <scope>NUCLEOTIDE SEQUENCE [LARGE SCALE GENOMIC DNA]</scope>
    <source>
        <strain evidence="2">cv. PW_Plant_1</strain>
    </source>
</reference>